<organism evidence="1 2">
    <name type="scientific">Urochloa decumbens</name>
    <dbReference type="NCBI Taxonomy" id="240449"/>
    <lineage>
        <taxon>Eukaryota</taxon>
        <taxon>Viridiplantae</taxon>
        <taxon>Streptophyta</taxon>
        <taxon>Embryophyta</taxon>
        <taxon>Tracheophyta</taxon>
        <taxon>Spermatophyta</taxon>
        <taxon>Magnoliopsida</taxon>
        <taxon>Liliopsida</taxon>
        <taxon>Poales</taxon>
        <taxon>Poaceae</taxon>
        <taxon>PACMAD clade</taxon>
        <taxon>Panicoideae</taxon>
        <taxon>Panicodae</taxon>
        <taxon>Paniceae</taxon>
        <taxon>Melinidinae</taxon>
        <taxon>Urochloa</taxon>
    </lineage>
</organism>
<keyword evidence="2" id="KW-1185">Reference proteome</keyword>
<name>A0ABC9EXT2_9POAL</name>
<gene>
    <name evidence="1" type="ORF">URODEC1_LOCUS99907</name>
</gene>
<reference evidence="1" key="1">
    <citation type="submission" date="2024-10" db="EMBL/GenBank/DDBJ databases">
        <authorList>
            <person name="Ryan C."/>
        </authorList>
    </citation>
    <scope>NUCLEOTIDE SEQUENCE [LARGE SCALE GENOMIC DNA]</scope>
</reference>
<proteinExistence type="predicted"/>
<dbReference type="EMBL" id="OZ075115">
    <property type="protein sequence ID" value="CAL5065335.1"/>
    <property type="molecule type" value="Genomic_DNA"/>
</dbReference>
<evidence type="ECO:0000313" key="2">
    <source>
        <dbReference type="Proteomes" id="UP001497457"/>
    </source>
</evidence>
<dbReference type="AlphaFoldDB" id="A0ABC9EXT2"/>
<protein>
    <submittedName>
        <fullName evidence="1">Uncharacterized protein</fullName>
    </submittedName>
</protein>
<evidence type="ECO:0000313" key="1">
    <source>
        <dbReference type="EMBL" id="CAL5065335.1"/>
    </source>
</evidence>
<dbReference type="Proteomes" id="UP001497457">
    <property type="component" value="Chromosome 5rd"/>
</dbReference>
<accession>A0ABC9EXT2</accession>
<sequence length="172" mass="19110">MISSCAFFSIEDALAQAHGTEVNVMAVVANVGPLIMDKFSPFFTREICMKDQRVVSDLTVKTGAIFVEADVHNNFVLASRVRVNRDKGSLEDSEKASITFIDSRGFSCISNLEEVRSGLRTDALLHDGIKNAVAARLRDHTTLEACLPRSWFPRSTKDLYDYMLNGIRYAGN</sequence>